<dbReference type="Proteomes" id="UP000243605">
    <property type="component" value="Unassembled WGS sequence"/>
</dbReference>
<reference evidence="1 2" key="1">
    <citation type="submission" date="2016-10" db="EMBL/GenBank/DDBJ databases">
        <authorList>
            <person name="Varghese N."/>
            <person name="Submissions S."/>
        </authorList>
    </citation>
    <scope>NUCLEOTIDE SEQUENCE [LARGE SCALE GENOMIC DNA]</scope>
    <source>
        <strain evidence="1 2">IBRC-M10081</strain>
    </source>
</reference>
<gene>
    <name evidence="1" type="ORF">SAMN05192557_1339</name>
</gene>
<name>A0A662Z3L3_9STAP</name>
<dbReference type="Pfam" id="PF06338">
    <property type="entry name" value="ComK"/>
    <property type="match status" value="1"/>
</dbReference>
<evidence type="ECO:0000313" key="2">
    <source>
        <dbReference type="Proteomes" id="UP000243605"/>
    </source>
</evidence>
<keyword evidence="2" id="KW-1185">Reference proteome</keyword>
<dbReference type="AlphaFoldDB" id="A0A662Z3L3"/>
<proteinExistence type="predicted"/>
<organism evidence="1 2">
    <name type="scientific">Aliicoccus persicus</name>
    <dbReference type="NCBI Taxonomy" id="930138"/>
    <lineage>
        <taxon>Bacteria</taxon>
        <taxon>Bacillati</taxon>
        <taxon>Bacillota</taxon>
        <taxon>Bacilli</taxon>
        <taxon>Bacillales</taxon>
        <taxon>Staphylococcaceae</taxon>
        <taxon>Aliicoccus</taxon>
    </lineage>
</organism>
<accession>A0A662Z3L3</accession>
<dbReference type="RefSeq" id="WP_180366244.1">
    <property type="nucleotide sequence ID" value="NZ_FOIT01000003.1"/>
</dbReference>
<protein>
    <submittedName>
        <fullName evidence="1">Competence protein ComK</fullName>
    </submittedName>
</protein>
<sequence>MTKAALNHNVLYIEPISHPEFLCHVVFAKGRTLPMKTAAEHHIDHVLIECFGASIASRKLNVKRAHNIKRLVPIIIDDTHDFVMFPLHSCKYNNAIWLNLRHVMKFIPTESGTMITFRTGDTMHTHIDTRVCENQYRRALEVLDYFKKFKHLNISYTIE</sequence>
<dbReference type="GO" id="GO:0030420">
    <property type="term" value="P:establishment of competence for transformation"/>
    <property type="evidence" value="ECO:0007669"/>
    <property type="project" value="InterPro"/>
</dbReference>
<dbReference type="InterPro" id="IPR010461">
    <property type="entry name" value="ComK"/>
</dbReference>
<dbReference type="EMBL" id="FOIT01000003">
    <property type="protein sequence ID" value="SEW03132.1"/>
    <property type="molecule type" value="Genomic_DNA"/>
</dbReference>
<evidence type="ECO:0000313" key="1">
    <source>
        <dbReference type="EMBL" id="SEW03132.1"/>
    </source>
</evidence>